<name>A0ACC0AC85_CATRO</name>
<gene>
    <name evidence="1" type="ORF">M9H77_27273</name>
</gene>
<evidence type="ECO:0000313" key="2">
    <source>
        <dbReference type="Proteomes" id="UP001060085"/>
    </source>
</evidence>
<accession>A0ACC0AC85</accession>
<sequence length="608" mass="68172">MSSRKLVSTTYCRQIPQAIMNSLYWTQSNPTHLSQPFLAKPPSVLATNIIKSYFERGQVDEARMLFDEMPDRDVVAWTVMISGNTSCNFYRRAWIIFCEMLRDYTDVEPNEYTFSSALKACKSMKSQFCGSLVHGLVLKYGMHGSMYVENALLDLYATCCETMEEACLLFQEINAKNAVSWTTLIAGYTHHGDAYGALRAFRQMLLEAAELNPFSISIAVKACASIGSNILGKQVHAAVVKHGFESNIPVMNSMLDLYCRSNRLTEADQCFQEMAEKDSITWNTLIAGYEKSHPNESLNIYSRMELEGFSPNTFTFTTILAAVGNLAVLTSGEQVHAEIIRRGLQGNLEVGNAQIDMYAKCGNIMSSRKVFDEMYSKDLVSWTSMMIGYGSHGGGKEAVELFDEMVKSGIVPDQIVFMAVLNACSHAGLVDEGLKYFKTMVDEYKLSPEQETYGCVVDLLGRSGRIEEAYELIQRMPFSPDESIWGAFLGACKTHKHQVLGKLAGSKVLEMRQDIATYVTLSNFYAADGKWGEFARTRRLMRRLGNKKETGRSWLELQNQIYCFVAGDKLGSHIEWVYQVLGMLIHHIKDVGYVPDLDCSVHDLEAGT</sequence>
<comment type="caution">
    <text evidence="1">The sequence shown here is derived from an EMBL/GenBank/DDBJ whole genome shotgun (WGS) entry which is preliminary data.</text>
</comment>
<reference evidence="2" key="1">
    <citation type="journal article" date="2023" name="Nat. Plants">
        <title>Single-cell RNA sequencing provides a high-resolution roadmap for understanding the multicellular compartmentation of specialized metabolism.</title>
        <authorList>
            <person name="Sun S."/>
            <person name="Shen X."/>
            <person name="Li Y."/>
            <person name="Li Y."/>
            <person name="Wang S."/>
            <person name="Li R."/>
            <person name="Zhang H."/>
            <person name="Shen G."/>
            <person name="Guo B."/>
            <person name="Wei J."/>
            <person name="Xu J."/>
            <person name="St-Pierre B."/>
            <person name="Chen S."/>
            <person name="Sun C."/>
        </authorList>
    </citation>
    <scope>NUCLEOTIDE SEQUENCE [LARGE SCALE GENOMIC DNA]</scope>
</reference>
<proteinExistence type="predicted"/>
<keyword evidence="2" id="KW-1185">Reference proteome</keyword>
<organism evidence="1 2">
    <name type="scientific">Catharanthus roseus</name>
    <name type="common">Madagascar periwinkle</name>
    <name type="synonym">Vinca rosea</name>
    <dbReference type="NCBI Taxonomy" id="4058"/>
    <lineage>
        <taxon>Eukaryota</taxon>
        <taxon>Viridiplantae</taxon>
        <taxon>Streptophyta</taxon>
        <taxon>Embryophyta</taxon>
        <taxon>Tracheophyta</taxon>
        <taxon>Spermatophyta</taxon>
        <taxon>Magnoliopsida</taxon>
        <taxon>eudicotyledons</taxon>
        <taxon>Gunneridae</taxon>
        <taxon>Pentapetalae</taxon>
        <taxon>asterids</taxon>
        <taxon>lamiids</taxon>
        <taxon>Gentianales</taxon>
        <taxon>Apocynaceae</taxon>
        <taxon>Rauvolfioideae</taxon>
        <taxon>Vinceae</taxon>
        <taxon>Catharanthinae</taxon>
        <taxon>Catharanthus</taxon>
    </lineage>
</organism>
<evidence type="ECO:0000313" key="1">
    <source>
        <dbReference type="EMBL" id="KAI5658480.1"/>
    </source>
</evidence>
<protein>
    <submittedName>
        <fullName evidence="1">Uncharacterized protein</fullName>
    </submittedName>
</protein>
<dbReference type="Proteomes" id="UP001060085">
    <property type="component" value="Linkage Group LG06"/>
</dbReference>
<dbReference type="EMBL" id="CM044706">
    <property type="protein sequence ID" value="KAI5658480.1"/>
    <property type="molecule type" value="Genomic_DNA"/>
</dbReference>